<dbReference type="PROSITE" id="PS51257">
    <property type="entry name" value="PROKAR_LIPOPROTEIN"/>
    <property type="match status" value="1"/>
</dbReference>
<dbReference type="GeneID" id="82158820"/>
<reference evidence="2 3" key="1">
    <citation type="submission" date="2020-05" db="EMBL/GenBank/DDBJ databases">
        <title>Distinct polysaccharide utilization as determinants for interspecies competition between intestinal Prevotella spp.</title>
        <authorList>
            <person name="Galvez E.J.C."/>
            <person name="Iljazovic A."/>
            <person name="Strowig T."/>
        </authorList>
    </citation>
    <scope>NUCLEOTIDE SEQUENCE [LARGE SCALE GENOMIC DNA]</scope>
    <source>
        <strain evidence="2 3">PROD</strain>
    </source>
</reference>
<accession>A0ABX2AXQ5</accession>
<keyword evidence="3" id="KW-1185">Reference proteome</keyword>
<proteinExistence type="predicted"/>
<organism evidence="2 3">
    <name type="scientific">Xylanibacter rodentium</name>
    <dbReference type="NCBI Taxonomy" id="2736289"/>
    <lineage>
        <taxon>Bacteria</taxon>
        <taxon>Pseudomonadati</taxon>
        <taxon>Bacteroidota</taxon>
        <taxon>Bacteroidia</taxon>
        <taxon>Bacteroidales</taxon>
        <taxon>Prevotellaceae</taxon>
        <taxon>Xylanibacter</taxon>
    </lineage>
</organism>
<feature type="domain" description="DUF4842" evidence="1">
    <location>
        <begin position="587"/>
        <end position="619"/>
    </location>
</feature>
<dbReference type="RefSeq" id="WP_172177422.1">
    <property type="nucleotide sequence ID" value="NZ_CASGIA010000048.1"/>
</dbReference>
<gene>
    <name evidence="2" type="ORF">HPS55_13690</name>
</gene>
<evidence type="ECO:0000313" key="3">
    <source>
        <dbReference type="Proteomes" id="UP001193734"/>
    </source>
</evidence>
<evidence type="ECO:0000313" key="2">
    <source>
        <dbReference type="EMBL" id="NPE15356.1"/>
    </source>
</evidence>
<evidence type="ECO:0000259" key="1">
    <source>
        <dbReference type="Pfam" id="PF16130"/>
    </source>
</evidence>
<dbReference type="EMBL" id="JABKKE010000041">
    <property type="protein sequence ID" value="NPE15356.1"/>
    <property type="molecule type" value="Genomic_DNA"/>
</dbReference>
<comment type="caution">
    <text evidence="2">The sequence shown here is derived from an EMBL/GenBank/DDBJ whole genome shotgun (WGS) entry which is preliminary data.</text>
</comment>
<dbReference type="Pfam" id="PF16130">
    <property type="entry name" value="DUF4842"/>
    <property type="match status" value="1"/>
</dbReference>
<protein>
    <submittedName>
        <fullName evidence="2">LruC domain-containing protein</fullName>
    </submittedName>
</protein>
<dbReference type="InterPro" id="IPR032295">
    <property type="entry name" value="DUF4842"/>
</dbReference>
<sequence>MKFFDKSAVMAIATGAIVFSACSHETDYYNPDLNPNKAQYEKNWKNTFGDINPEQDWNVAAKVTASVSLDGMQDAANIMVYTGLPGGLNSRLVAAYPAQTRTFSFDYEESAKDAYVLITDRNDRILLGNYFSIDNGEINIALNTRGTRAEDGCGTSLGETIKTNNVFRDEKGYWPADLYESQYNPAIKYNDVFDLYKLNNVATKTGSSWKISDIVDIVGKGGVFAEQQYNEKGECNLIKWEEDLKPSEGAEYVMEEDGPMEITFMYGGTIKFNKLGYICYKDGATKDEILRSPRYLLMDDARPQHNVTIDGTSMGEQDGMKLPGLVESYEKYDGADATLTGTTYKLAYFDENGNSSFTFPAGTHIVFFEIIGNNGSWWNEDQYCFNIRYSLPWMNRDFYYKRNENHPSWKEYDAAQTFVTYRWNGQTVLGMEDEGGDDDMNDILFFVNGKFKSHDIPDIGNDPAPQEWILACEDLGSTDDFDFNDVVFRVSHIAGKTEAEVTVLDAGGILPATIFRGDTEIGEAHEMLGVATNVMTTEEKNTTVSEPKKISVPADFSMTENMGGFKIYVANNETSVVSVNAPGKGEVPQIICVPGTWKWPKERVSISDAYPDFGKWGANWQDNTWYNNISDEKNVISK</sequence>
<name>A0ABX2AXQ5_9BACT</name>
<dbReference type="Proteomes" id="UP001193734">
    <property type="component" value="Unassembled WGS sequence"/>
</dbReference>